<feature type="transmembrane region" description="Helical" evidence="1">
    <location>
        <begin position="12"/>
        <end position="32"/>
    </location>
</feature>
<comment type="caution">
    <text evidence="2">The sequence shown here is derived from an EMBL/GenBank/DDBJ whole genome shotgun (WGS) entry which is preliminary data.</text>
</comment>
<name>A0A314UKW2_PRUYE</name>
<evidence type="ECO:0000313" key="3">
    <source>
        <dbReference type="Proteomes" id="UP000250321"/>
    </source>
</evidence>
<gene>
    <name evidence="2" type="ORF">Pyn_23155</name>
</gene>
<dbReference type="OrthoDB" id="1110706at2759"/>
<organism evidence="2 3">
    <name type="scientific">Prunus yedoensis var. nudiflora</name>
    <dbReference type="NCBI Taxonomy" id="2094558"/>
    <lineage>
        <taxon>Eukaryota</taxon>
        <taxon>Viridiplantae</taxon>
        <taxon>Streptophyta</taxon>
        <taxon>Embryophyta</taxon>
        <taxon>Tracheophyta</taxon>
        <taxon>Spermatophyta</taxon>
        <taxon>Magnoliopsida</taxon>
        <taxon>eudicotyledons</taxon>
        <taxon>Gunneridae</taxon>
        <taxon>Pentapetalae</taxon>
        <taxon>rosids</taxon>
        <taxon>fabids</taxon>
        <taxon>Rosales</taxon>
        <taxon>Rosaceae</taxon>
        <taxon>Amygdaloideae</taxon>
        <taxon>Amygdaleae</taxon>
        <taxon>Prunus</taxon>
    </lineage>
</organism>
<keyword evidence="3" id="KW-1185">Reference proteome</keyword>
<evidence type="ECO:0000313" key="2">
    <source>
        <dbReference type="EMBL" id="PQM37486.1"/>
    </source>
</evidence>
<proteinExistence type="predicted"/>
<dbReference type="PANTHER" id="PTHR36595">
    <property type="entry name" value="TRANSMEMBRANE PROTEIN"/>
    <property type="match status" value="1"/>
</dbReference>
<sequence>MLASTLDLLTQAASNSLLVFCFCNLIIVMIFMGSKPGSYFEQESEIPVSMVTSSYKYNRNNTNCKQVDDAKCKQEEGALVNPSDTVFSQVSSNAKKELATDSDEKDSIISHQNDSKKCYNDDELRRRAEEFIEKMNKGWKAELSRTSHLI</sequence>
<keyword evidence="1" id="KW-0472">Membrane</keyword>
<dbReference type="STRING" id="2094558.A0A314UKW2"/>
<keyword evidence="1" id="KW-1133">Transmembrane helix</keyword>
<accession>A0A314UKW2</accession>
<dbReference type="PANTHER" id="PTHR36595:SF1">
    <property type="entry name" value="TRANSMEMBRANE PROTEIN"/>
    <property type="match status" value="1"/>
</dbReference>
<keyword evidence="1" id="KW-0812">Transmembrane</keyword>
<dbReference type="AlphaFoldDB" id="A0A314UKW2"/>
<dbReference type="Proteomes" id="UP000250321">
    <property type="component" value="Unassembled WGS sequence"/>
</dbReference>
<reference evidence="2 3" key="1">
    <citation type="submission" date="2018-02" db="EMBL/GenBank/DDBJ databases">
        <title>Draft genome of wild Prunus yedoensis var. nudiflora.</title>
        <authorList>
            <person name="Baek S."/>
            <person name="Kim J.-H."/>
            <person name="Choi K."/>
            <person name="Kim G.-B."/>
            <person name="Cho A."/>
            <person name="Jang H."/>
            <person name="Shin C.-H."/>
            <person name="Yu H.-J."/>
            <person name="Mun J.-H."/>
        </authorList>
    </citation>
    <scope>NUCLEOTIDE SEQUENCE [LARGE SCALE GENOMIC DNA]</scope>
    <source>
        <strain evidence="3">cv. Jeju island</strain>
        <tissue evidence="2">Leaf</tissue>
    </source>
</reference>
<evidence type="ECO:0000256" key="1">
    <source>
        <dbReference type="SAM" id="Phobius"/>
    </source>
</evidence>
<protein>
    <recommendedName>
        <fullName evidence="4">DUF4408 domain-containing protein</fullName>
    </recommendedName>
</protein>
<dbReference type="EMBL" id="PJQY01003440">
    <property type="protein sequence ID" value="PQM37486.1"/>
    <property type="molecule type" value="Genomic_DNA"/>
</dbReference>
<evidence type="ECO:0008006" key="4">
    <source>
        <dbReference type="Google" id="ProtNLM"/>
    </source>
</evidence>